<evidence type="ECO:0000313" key="3">
    <source>
        <dbReference type="Proteomes" id="UP001419268"/>
    </source>
</evidence>
<organism evidence="2 3">
    <name type="scientific">Stephania cephalantha</name>
    <dbReference type="NCBI Taxonomy" id="152367"/>
    <lineage>
        <taxon>Eukaryota</taxon>
        <taxon>Viridiplantae</taxon>
        <taxon>Streptophyta</taxon>
        <taxon>Embryophyta</taxon>
        <taxon>Tracheophyta</taxon>
        <taxon>Spermatophyta</taxon>
        <taxon>Magnoliopsida</taxon>
        <taxon>Ranunculales</taxon>
        <taxon>Menispermaceae</taxon>
        <taxon>Menispermoideae</taxon>
        <taxon>Cissampelideae</taxon>
        <taxon>Stephania</taxon>
    </lineage>
</organism>
<dbReference type="EMBL" id="JBBNAG010000006">
    <property type="protein sequence ID" value="KAK9125804.1"/>
    <property type="molecule type" value="Genomic_DNA"/>
</dbReference>
<accession>A0AAP0J1M9</accession>
<evidence type="ECO:0000256" key="1">
    <source>
        <dbReference type="SAM" id="MobiDB-lite"/>
    </source>
</evidence>
<keyword evidence="3" id="KW-1185">Reference proteome</keyword>
<name>A0AAP0J1M9_9MAGN</name>
<sequence length="148" mass="16661">MYFTATGSPRYSCKEVDVGNVQGVAPLDDEVQHEIPIMGEIPKDFSVRPAPQPIFWVPPQPTPHFLCSERFDDNEREDILTNTHGSTIRHPSLKINIFLDPHVEYTDCVPALRSHHELDLVQSKRMERPLTPSNAGANDADDDDDNDA</sequence>
<dbReference type="AlphaFoldDB" id="A0AAP0J1M9"/>
<proteinExistence type="predicted"/>
<feature type="compositionally biased region" description="Acidic residues" evidence="1">
    <location>
        <begin position="139"/>
        <end position="148"/>
    </location>
</feature>
<reference evidence="2 3" key="1">
    <citation type="submission" date="2024-01" db="EMBL/GenBank/DDBJ databases">
        <title>Genome assemblies of Stephania.</title>
        <authorList>
            <person name="Yang L."/>
        </authorList>
    </citation>
    <scope>NUCLEOTIDE SEQUENCE [LARGE SCALE GENOMIC DNA]</scope>
    <source>
        <strain evidence="2">JXDWG</strain>
        <tissue evidence="2">Leaf</tissue>
    </source>
</reference>
<comment type="caution">
    <text evidence="2">The sequence shown here is derived from an EMBL/GenBank/DDBJ whole genome shotgun (WGS) entry which is preliminary data.</text>
</comment>
<evidence type="ECO:0000313" key="2">
    <source>
        <dbReference type="EMBL" id="KAK9125804.1"/>
    </source>
</evidence>
<gene>
    <name evidence="2" type="ORF">Scep_014650</name>
</gene>
<dbReference type="Proteomes" id="UP001419268">
    <property type="component" value="Unassembled WGS sequence"/>
</dbReference>
<protein>
    <submittedName>
        <fullName evidence="2">Uncharacterized protein</fullName>
    </submittedName>
</protein>
<feature type="region of interest" description="Disordered" evidence="1">
    <location>
        <begin position="123"/>
        <end position="148"/>
    </location>
</feature>